<proteinExistence type="predicted"/>
<dbReference type="AlphaFoldDB" id="A0A4Y2D2X4"/>
<sequence length="128" mass="14682">MCYLRYLLVGLFSPYAQRTKFVTFGVRSGIACGEVQKKIEEVKSEVQWKIEEEKDEVQRMIGEIMDNVQGKIGEIEKKLNDSEIRPNNFLASPELMYSRPTVKSLTFVGQTSWTVFKTQFDVVSFANG</sequence>
<comment type="caution">
    <text evidence="1">The sequence shown here is derived from an EMBL/GenBank/DDBJ whole genome shotgun (WGS) entry which is preliminary data.</text>
</comment>
<dbReference type="EMBL" id="BGPR01000294">
    <property type="protein sequence ID" value="GBM11053.1"/>
    <property type="molecule type" value="Genomic_DNA"/>
</dbReference>
<evidence type="ECO:0000313" key="1">
    <source>
        <dbReference type="EMBL" id="GBM11053.1"/>
    </source>
</evidence>
<accession>A0A4Y2D2X4</accession>
<evidence type="ECO:0000313" key="2">
    <source>
        <dbReference type="Proteomes" id="UP000499080"/>
    </source>
</evidence>
<keyword evidence="2" id="KW-1185">Reference proteome</keyword>
<organism evidence="1 2">
    <name type="scientific">Araneus ventricosus</name>
    <name type="common">Orbweaver spider</name>
    <name type="synonym">Epeira ventricosa</name>
    <dbReference type="NCBI Taxonomy" id="182803"/>
    <lineage>
        <taxon>Eukaryota</taxon>
        <taxon>Metazoa</taxon>
        <taxon>Ecdysozoa</taxon>
        <taxon>Arthropoda</taxon>
        <taxon>Chelicerata</taxon>
        <taxon>Arachnida</taxon>
        <taxon>Araneae</taxon>
        <taxon>Araneomorphae</taxon>
        <taxon>Entelegynae</taxon>
        <taxon>Araneoidea</taxon>
        <taxon>Araneidae</taxon>
        <taxon>Araneus</taxon>
    </lineage>
</organism>
<gene>
    <name evidence="1" type="ORF">AVEN_259747_1</name>
</gene>
<protein>
    <submittedName>
        <fullName evidence="1">Uncharacterized protein</fullName>
    </submittedName>
</protein>
<name>A0A4Y2D2X4_ARAVE</name>
<dbReference type="Proteomes" id="UP000499080">
    <property type="component" value="Unassembled WGS sequence"/>
</dbReference>
<reference evidence="1 2" key="1">
    <citation type="journal article" date="2019" name="Sci. Rep.">
        <title>Orb-weaving spider Araneus ventricosus genome elucidates the spidroin gene catalogue.</title>
        <authorList>
            <person name="Kono N."/>
            <person name="Nakamura H."/>
            <person name="Ohtoshi R."/>
            <person name="Moran D.A.P."/>
            <person name="Shinohara A."/>
            <person name="Yoshida Y."/>
            <person name="Fujiwara M."/>
            <person name="Mori M."/>
            <person name="Tomita M."/>
            <person name="Arakawa K."/>
        </authorList>
    </citation>
    <scope>NUCLEOTIDE SEQUENCE [LARGE SCALE GENOMIC DNA]</scope>
</reference>